<evidence type="ECO:0000256" key="4">
    <source>
        <dbReference type="ARBA" id="ARBA00022840"/>
    </source>
</evidence>
<protein>
    <submittedName>
        <fullName evidence="8">Nodulation ABC transporter NodI</fullName>
    </submittedName>
</protein>
<evidence type="ECO:0000256" key="5">
    <source>
        <dbReference type="ARBA" id="ARBA00023251"/>
    </source>
</evidence>
<dbReference type="SUPFAM" id="SSF52540">
    <property type="entry name" value="P-loop containing nucleoside triphosphate hydrolases"/>
    <property type="match status" value="1"/>
</dbReference>
<proteinExistence type="predicted"/>
<dbReference type="GO" id="GO:0046677">
    <property type="term" value="P:response to antibiotic"/>
    <property type="evidence" value="ECO:0007669"/>
    <property type="project" value="UniProtKB-KW"/>
</dbReference>
<keyword evidence="2" id="KW-0813">Transport</keyword>
<dbReference type="InterPro" id="IPR050763">
    <property type="entry name" value="ABC_transporter_ATP-binding"/>
</dbReference>
<dbReference type="STRING" id="591159.SSQG_01378"/>
<evidence type="ECO:0000313" key="8">
    <source>
        <dbReference type="EMBL" id="EFL30860.1"/>
    </source>
</evidence>
<feature type="domain" description="ABC transporter" evidence="7">
    <location>
        <begin position="41"/>
        <end position="266"/>
    </location>
</feature>
<keyword evidence="9" id="KW-1185">Reference proteome</keyword>
<dbReference type="SMART" id="SM00382">
    <property type="entry name" value="AAA"/>
    <property type="match status" value="1"/>
</dbReference>
<evidence type="ECO:0000256" key="6">
    <source>
        <dbReference type="SAM" id="MobiDB-lite"/>
    </source>
</evidence>
<evidence type="ECO:0000256" key="2">
    <source>
        <dbReference type="ARBA" id="ARBA00022448"/>
    </source>
</evidence>
<dbReference type="InterPro" id="IPR003439">
    <property type="entry name" value="ABC_transporter-like_ATP-bd"/>
</dbReference>
<name>D9XIE4_STRVT</name>
<dbReference type="GO" id="GO:0016887">
    <property type="term" value="F:ATP hydrolysis activity"/>
    <property type="evidence" value="ECO:0007669"/>
    <property type="project" value="InterPro"/>
</dbReference>
<dbReference type="AlphaFoldDB" id="D9XIE4"/>
<feature type="region of interest" description="Disordered" evidence="6">
    <location>
        <begin position="266"/>
        <end position="353"/>
    </location>
</feature>
<keyword evidence="5" id="KW-0046">Antibiotic resistance</keyword>
<evidence type="ECO:0000313" key="9">
    <source>
        <dbReference type="Proteomes" id="UP000004184"/>
    </source>
</evidence>
<keyword evidence="3" id="KW-0547">Nucleotide-binding</keyword>
<evidence type="ECO:0000256" key="1">
    <source>
        <dbReference type="ARBA" id="ARBA00004202"/>
    </source>
</evidence>
<feature type="compositionally biased region" description="Pro residues" evidence="6">
    <location>
        <begin position="275"/>
        <end position="284"/>
    </location>
</feature>
<reference evidence="9" key="1">
    <citation type="submission" date="2009-02" db="EMBL/GenBank/DDBJ databases">
        <title>Annotation of Streptomyces viridochromogenes strain DSM 40736.</title>
        <authorList>
            <consortium name="The Broad Institute Genome Sequencing Platform"/>
            <consortium name="Broad Institute Microbial Sequencing Center"/>
            <person name="Fischbach M."/>
            <person name="Godfrey P."/>
            <person name="Ward D."/>
            <person name="Young S."/>
            <person name="Zeng Q."/>
            <person name="Koehrsen M."/>
            <person name="Alvarado L."/>
            <person name="Berlin A.M."/>
            <person name="Bochicchio J."/>
            <person name="Borenstein D."/>
            <person name="Chapman S.B."/>
            <person name="Chen Z."/>
            <person name="Engels R."/>
            <person name="Freedman E."/>
            <person name="Gellesch M."/>
            <person name="Goldberg J."/>
            <person name="Griggs A."/>
            <person name="Gujja S."/>
            <person name="Heilman E.R."/>
            <person name="Heiman D.I."/>
            <person name="Hepburn T.A."/>
            <person name="Howarth C."/>
            <person name="Jen D."/>
            <person name="Larson L."/>
            <person name="Lewis B."/>
            <person name="Mehta T."/>
            <person name="Park D."/>
            <person name="Pearson M."/>
            <person name="Richards J."/>
            <person name="Roberts A."/>
            <person name="Saif S."/>
            <person name="Shea T.D."/>
            <person name="Shenoy N."/>
            <person name="Sisk P."/>
            <person name="Stolte C."/>
            <person name="Sykes S.N."/>
            <person name="Thomson T."/>
            <person name="Walk T."/>
            <person name="White J."/>
            <person name="Yandava C."/>
            <person name="Straight P."/>
            <person name="Clardy J."/>
            <person name="Hung D."/>
            <person name="Kolter R."/>
            <person name="Mekalanos J."/>
            <person name="Walker S."/>
            <person name="Walsh C.T."/>
            <person name="Wieland-Brown L.C."/>
            <person name="Haas B."/>
            <person name="Nusbaum C."/>
            <person name="Birren B."/>
        </authorList>
    </citation>
    <scope>NUCLEOTIDE SEQUENCE [LARGE SCALE GENOMIC DNA]</scope>
    <source>
        <strain evidence="9">DSM 40736 / JCM 4977 / BCRC 1201 / Tue 494</strain>
    </source>
</reference>
<dbReference type="GO" id="GO:0005524">
    <property type="term" value="F:ATP binding"/>
    <property type="evidence" value="ECO:0007669"/>
    <property type="project" value="UniProtKB-KW"/>
</dbReference>
<evidence type="ECO:0000256" key="3">
    <source>
        <dbReference type="ARBA" id="ARBA00022741"/>
    </source>
</evidence>
<dbReference type="PROSITE" id="PS50893">
    <property type="entry name" value="ABC_TRANSPORTER_2"/>
    <property type="match status" value="1"/>
</dbReference>
<dbReference type="Gene3D" id="3.40.50.300">
    <property type="entry name" value="P-loop containing nucleotide triphosphate hydrolases"/>
    <property type="match status" value="1"/>
</dbReference>
<dbReference type="Pfam" id="PF00005">
    <property type="entry name" value="ABC_tran"/>
    <property type="match status" value="1"/>
</dbReference>
<accession>D9XIE4</accession>
<dbReference type="InterPro" id="IPR027417">
    <property type="entry name" value="P-loop_NTPase"/>
</dbReference>
<dbReference type="HOGENOM" id="CLU_785078_0_0_11"/>
<dbReference type="eggNOG" id="COG1131">
    <property type="taxonomic scope" value="Bacteria"/>
</dbReference>
<dbReference type="InterPro" id="IPR003593">
    <property type="entry name" value="AAA+_ATPase"/>
</dbReference>
<evidence type="ECO:0000259" key="7">
    <source>
        <dbReference type="PROSITE" id="PS50893"/>
    </source>
</evidence>
<dbReference type="Proteomes" id="UP000004184">
    <property type="component" value="Unassembled WGS sequence"/>
</dbReference>
<dbReference type="PANTHER" id="PTHR42711">
    <property type="entry name" value="ABC TRANSPORTER ATP-BINDING PROTEIN"/>
    <property type="match status" value="1"/>
</dbReference>
<dbReference type="PANTHER" id="PTHR42711:SF17">
    <property type="entry name" value="ABC TRANSPORTER ATP-BINDING PROTEIN"/>
    <property type="match status" value="1"/>
</dbReference>
<feature type="compositionally biased region" description="Polar residues" evidence="6">
    <location>
        <begin position="315"/>
        <end position="353"/>
    </location>
</feature>
<gene>
    <name evidence="8" type="ORF">SSQG_01378</name>
</gene>
<dbReference type="GO" id="GO:0005886">
    <property type="term" value="C:plasma membrane"/>
    <property type="evidence" value="ECO:0007669"/>
    <property type="project" value="UniProtKB-SubCell"/>
</dbReference>
<comment type="subcellular location">
    <subcellularLocation>
        <location evidence="1">Cell membrane</location>
        <topology evidence="1">Peripheral membrane protein</topology>
    </subcellularLocation>
</comment>
<keyword evidence="4" id="KW-0067">ATP-binding</keyword>
<organism evidence="8 9">
    <name type="scientific">Streptomyces viridochromogenes (strain DSM 40736 / JCM 4977 / BCRC 1201 / Tue 494)</name>
    <dbReference type="NCBI Taxonomy" id="591159"/>
    <lineage>
        <taxon>Bacteria</taxon>
        <taxon>Bacillati</taxon>
        <taxon>Actinomycetota</taxon>
        <taxon>Actinomycetes</taxon>
        <taxon>Kitasatosporales</taxon>
        <taxon>Streptomycetaceae</taxon>
        <taxon>Streptomyces</taxon>
    </lineage>
</organism>
<sequence length="353" mass="37439">MPHGGACPPFSGHKHVLPVVPEGSFSADARRMTAQGYDLAVEVRGLRKRYGDATAVDGIDLGIRRGEVFGLLGPNGAGKSTTVEILQGNRSRDAGEVSVLGSDPACATRAWRSRVGIVWQDESAPAELTVREAVRHFARYYPRPRDPEEVIGLVGLAAKADSRIKALSGGRRRRLDVALGVIGGPDLLLLDEPTTGFDPAARRRFWSLVRALADDGTTILLTTHYLEEAEALAHRPAVVAKGRIAAEGEPQALRERSGGEAVVEWTEPDGTARPSGPPGAPPLRPRQGAAPPGPPVGLNGLVLKRRTGWKGQPRRASSSATISFTPTAVCSPDSMSLSWTTPSARSRSPATTV</sequence>
<dbReference type="EMBL" id="GG657757">
    <property type="protein sequence ID" value="EFL30860.1"/>
    <property type="molecule type" value="Genomic_DNA"/>
</dbReference>